<evidence type="ECO:0000313" key="3">
    <source>
        <dbReference type="Proteomes" id="UP001187682"/>
    </source>
</evidence>
<keyword evidence="3" id="KW-1185">Reference proteome</keyword>
<protein>
    <submittedName>
        <fullName evidence="2">Uncharacterized protein</fullName>
    </submittedName>
</protein>
<dbReference type="Proteomes" id="UP001187682">
    <property type="component" value="Unassembled WGS sequence"/>
</dbReference>
<evidence type="ECO:0000256" key="1">
    <source>
        <dbReference type="SAM" id="MobiDB-lite"/>
    </source>
</evidence>
<gene>
    <name evidence="2" type="ORF">DNG_00150</name>
</gene>
<sequence length="161" mass="17287">MVSTSIDNPPPSSLDSNETSSGGGFSVARTEGRIGAPAPLRPLPLQFTTPGAFLSLLENYTEDFTVKAVEILSECGVEFDDIDFGACAAPRPDAASMPTILVYASWKPNSLESGAMLQSVAVEIVDLELVDRPKTIGPVLSENPQLELDWPQIQQRVLEIL</sequence>
<comment type="caution">
    <text evidence="2">The sequence shown here is derived from an EMBL/GenBank/DDBJ whole genome shotgun (WGS) entry which is preliminary data.</text>
</comment>
<dbReference type="EMBL" id="ONZQ02000001">
    <property type="protein sequence ID" value="SPN96629.1"/>
    <property type="molecule type" value="Genomic_DNA"/>
</dbReference>
<feature type="compositionally biased region" description="Polar residues" evidence="1">
    <location>
        <begin position="1"/>
        <end position="20"/>
    </location>
</feature>
<reference evidence="2" key="1">
    <citation type="submission" date="2018-03" db="EMBL/GenBank/DDBJ databases">
        <authorList>
            <person name="Guldener U."/>
        </authorList>
    </citation>
    <scope>NUCLEOTIDE SEQUENCE</scope>
</reference>
<name>A0AAE8MQA3_9PEZI</name>
<feature type="region of interest" description="Disordered" evidence="1">
    <location>
        <begin position="1"/>
        <end position="28"/>
    </location>
</feature>
<accession>A0AAE8MQA3</accession>
<proteinExistence type="predicted"/>
<evidence type="ECO:0000313" key="2">
    <source>
        <dbReference type="EMBL" id="SPN96629.1"/>
    </source>
</evidence>
<organism evidence="2 3">
    <name type="scientific">Cephalotrichum gorgonifer</name>
    <dbReference type="NCBI Taxonomy" id="2041049"/>
    <lineage>
        <taxon>Eukaryota</taxon>
        <taxon>Fungi</taxon>
        <taxon>Dikarya</taxon>
        <taxon>Ascomycota</taxon>
        <taxon>Pezizomycotina</taxon>
        <taxon>Sordariomycetes</taxon>
        <taxon>Hypocreomycetidae</taxon>
        <taxon>Microascales</taxon>
        <taxon>Microascaceae</taxon>
        <taxon>Cephalotrichum</taxon>
    </lineage>
</organism>
<dbReference type="AlphaFoldDB" id="A0AAE8MQA3"/>